<keyword evidence="3" id="KW-1185">Reference proteome</keyword>
<sequence length="127" mass="14283">MHPSSRMEVFQRARMPISTQVIMARRTRNLSNACLASPGFTLFYLIRYISIATLLISNIGFFSNFTPSTCQKYYMAAPILKVFQIMVSQSILGARYGVYPILLRRRSSKICLGHIIFLVGIAGLDGL</sequence>
<feature type="transmembrane region" description="Helical" evidence="1">
    <location>
        <begin position="33"/>
        <end position="61"/>
    </location>
</feature>
<dbReference type="KEGG" id="hir:HETIRDRAFT_162619"/>
<organism evidence="2 3">
    <name type="scientific">Heterobasidion irregulare (strain TC 32-1)</name>
    <dbReference type="NCBI Taxonomy" id="747525"/>
    <lineage>
        <taxon>Eukaryota</taxon>
        <taxon>Fungi</taxon>
        <taxon>Dikarya</taxon>
        <taxon>Basidiomycota</taxon>
        <taxon>Agaricomycotina</taxon>
        <taxon>Agaricomycetes</taxon>
        <taxon>Russulales</taxon>
        <taxon>Bondarzewiaceae</taxon>
        <taxon>Heterobasidion</taxon>
        <taxon>Heterobasidion annosum species complex</taxon>
    </lineage>
</organism>
<dbReference type="GeneID" id="20667783"/>
<dbReference type="EMBL" id="KI925465">
    <property type="protein sequence ID" value="ETW75843.1"/>
    <property type="molecule type" value="Genomic_DNA"/>
</dbReference>
<dbReference type="AlphaFoldDB" id="W4JQN4"/>
<evidence type="ECO:0000313" key="2">
    <source>
        <dbReference type="EMBL" id="ETW75843.1"/>
    </source>
</evidence>
<dbReference type="InParanoid" id="W4JQN4"/>
<accession>W4JQN4</accession>
<name>W4JQN4_HETIT</name>
<dbReference type="RefSeq" id="XP_009552087.1">
    <property type="nucleotide sequence ID" value="XM_009553792.1"/>
</dbReference>
<reference evidence="2 3" key="1">
    <citation type="journal article" date="2012" name="New Phytol.">
        <title>Insight into trade-off between wood decay and parasitism from the genome of a fungal forest pathogen.</title>
        <authorList>
            <person name="Olson A."/>
            <person name="Aerts A."/>
            <person name="Asiegbu F."/>
            <person name="Belbahri L."/>
            <person name="Bouzid O."/>
            <person name="Broberg A."/>
            <person name="Canback B."/>
            <person name="Coutinho P.M."/>
            <person name="Cullen D."/>
            <person name="Dalman K."/>
            <person name="Deflorio G."/>
            <person name="van Diepen L.T."/>
            <person name="Dunand C."/>
            <person name="Duplessis S."/>
            <person name="Durling M."/>
            <person name="Gonthier P."/>
            <person name="Grimwood J."/>
            <person name="Fossdal C.G."/>
            <person name="Hansson D."/>
            <person name="Henrissat B."/>
            <person name="Hietala A."/>
            <person name="Himmelstrand K."/>
            <person name="Hoffmeister D."/>
            <person name="Hogberg N."/>
            <person name="James T.Y."/>
            <person name="Karlsson M."/>
            <person name="Kohler A."/>
            <person name="Kues U."/>
            <person name="Lee Y.H."/>
            <person name="Lin Y.C."/>
            <person name="Lind M."/>
            <person name="Lindquist E."/>
            <person name="Lombard V."/>
            <person name="Lucas S."/>
            <person name="Lunden K."/>
            <person name="Morin E."/>
            <person name="Murat C."/>
            <person name="Park J."/>
            <person name="Raffaello T."/>
            <person name="Rouze P."/>
            <person name="Salamov A."/>
            <person name="Schmutz J."/>
            <person name="Solheim H."/>
            <person name="Stahlberg J."/>
            <person name="Velez H."/>
            <person name="de Vries R.P."/>
            <person name="Wiebenga A."/>
            <person name="Woodward S."/>
            <person name="Yakovlev I."/>
            <person name="Garbelotto M."/>
            <person name="Martin F."/>
            <person name="Grigoriev I.V."/>
            <person name="Stenlid J."/>
        </authorList>
    </citation>
    <scope>NUCLEOTIDE SEQUENCE [LARGE SCALE GENOMIC DNA]</scope>
    <source>
        <strain evidence="2 3">TC 32-1</strain>
    </source>
</reference>
<gene>
    <name evidence="2" type="ORF">HETIRDRAFT_162619</name>
</gene>
<dbReference type="HOGENOM" id="CLU_1970850_0_0_1"/>
<keyword evidence="1" id="KW-0472">Membrane</keyword>
<evidence type="ECO:0000313" key="3">
    <source>
        <dbReference type="Proteomes" id="UP000030671"/>
    </source>
</evidence>
<keyword evidence="1" id="KW-0812">Transmembrane</keyword>
<proteinExistence type="predicted"/>
<dbReference type="Proteomes" id="UP000030671">
    <property type="component" value="Unassembled WGS sequence"/>
</dbReference>
<dbReference type="OrthoDB" id="3346251at2759"/>
<protein>
    <submittedName>
        <fullName evidence="2">Uncharacterized protein</fullName>
    </submittedName>
</protein>
<keyword evidence="1" id="KW-1133">Transmembrane helix</keyword>
<evidence type="ECO:0000256" key="1">
    <source>
        <dbReference type="SAM" id="Phobius"/>
    </source>
</evidence>